<proteinExistence type="predicted"/>
<keyword evidence="2" id="KW-1185">Reference proteome</keyword>
<evidence type="ECO:0000313" key="1">
    <source>
        <dbReference type="EMBL" id="CAJ2652578.1"/>
    </source>
</evidence>
<name>A0ACB0K9Z4_TRIPR</name>
<accession>A0ACB0K9Z4</accession>
<dbReference type="Proteomes" id="UP001177021">
    <property type="component" value="Unassembled WGS sequence"/>
</dbReference>
<reference evidence="1" key="1">
    <citation type="submission" date="2023-10" db="EMBL/GenBank/DDBJ databases">
        <authorList>
            <person name="Rodriguez Cubillos JULIANA M."/>
            <person name="De Vega J."/>
        </authorList>
    </citation>
    <scope>NUCLEOTIDE SEQUENCE</scope>
</reference>
<sequence>MTKIHSNSWVRGKCIGKGAFGVVNLAYSKSDSSVFAVKSVDLKTGHPNQLQALENEIQILKRLSSYSSSCSSHVVGFYGEDVTCEGTTTSFKNLHLEYMPGGTVADMDRADVDERLVRNFAWCLVNALREIHASGVVHCDVKGRNVLVAGDGSIVKLADFGSAVEFEFSGGECEVPRGSPMWMAPEVIRREYQGPESDVWSLGCTLIEILTGKPPWEDRGIDTLSRIGFSDELPEFPSNLSELGRDFLEKCLQRDRSQRWRCDQLLQHPFLLPCDRVVESSPRCVLDWVDSKFTESENEFEFELEFEKEKEVKLNNNNNDENLVKNRISKLATELNVNWESDDWVVVRAFSSEEKEPNCEGEEVGVTWEFENVVEEEMEVEASLVNLDCDERVKREMWEFGKRNRLLWRCEWKYNSNRRNSITGGSESCCGWRCRYRYGWGKFNRNIIFISGIFSIYIFCCKIIKSCYLFSIYYPFWIKILVLHCCLKLKFWLKIIKGVFILNFSRNNFEMIDYTKSKFKENIHILKNKQLS</sequence>
<gene>
    <name evidence="1" type="ORF">MILVUS5_LOCUS20040</name>
</gene>
<evidence type="ECO:0000313" key="2">
    <source>
        <dbReference type="Proteomes" id="UP001177021"/>
    </source>
</evidence>
<protein>
    <submittedName>
        <fullName evidence="1">Uncharacterized protein</fullName>
    </submittedName>
</protein>
<organism evidence="1 2">
    <name type="scientific">Trifolium pratense</name>
    <name type="common">Red clover</name>
    <dbReference type="NCBI Taxonomy" id="57577"/>
    <lineage>
        <taxon>Eukaryota</taxon>
        <taxon>Viridiplantae</taxon>
        <taxon>Streptophyta</taxon>
        <taxon>Embryophyta</taxon>
        <taxon>Tracheophyta</taxon>
        <taxon>Spermatophyta</taxon>
        <taxon>Magnoliopsida</taxon>
        <taxon>eudicotyledons</taxon>
        <taxon>Gunneridae</taxon>
        <taxon>Pentapetalae</taxon>
        <taxon>rosids</taxon>
        <taxon>fabids</taxon>
        <taxon>Fabales</taxon>
        <taxon>Fabaceae</taxon>
        <taxon>Papilionoideae</taxon>
        <taxon>50 kb inversion clade</taxon>
        <taxon>NPAAA clade</taxon>
        <taxon>Hologalegina</taxon>
        <taxon>IRL clade</taxon>
        <taxon>Trifolieae</taxon>
        <taxon>Trifolium</taxon>
    </lineage>
</organism>
<dbReference type="EMBL" id="CASHSV030000206">
    <property type="protein sequence ID" value="CAJ2652578.1"/>
    <property type="molecule type" value="Genomic_DNA"/>
</dbReference>
<comment type="caution">
    <text evidence="1">The sequence shown here is derived from an EMBL/GenBank/DDBJ whole genome shotgun (WGS) entry which is preliminary data.</text>
</comment>